<evidence type="ECO:0000313" key="2">
    <source>
        <dbReference type="EMBL" id="KAK7807055.1"/>
    </source>
</evidence>
<accession>A0AAW0HYG0</accession>
<feature type="compositionally biased region" description="Polar residues" evidence="1">
    <location>
        <begin position="54"/>
        <end position="68"/>
    </location>
</feature>
<reference evidence="2 3" key="1">
    <citation type="journal article" date="2023" name="bioRxiv">
        <title>Conserved and derived expression patterns and positive selection on dental genes reveal complex evolutionary context of ever-growing rodent molars.</title>
        <authorList>
            <person name="Calamari Z.T."/>
            <person name="Song A."/>
            <person name="Cohen E."/>
            <person name="Akter M."/>
            <person name="Roy R.D."/>
            <person name="Hallikas O."/>
            <person name="Christensen M.M."/>
            <person name="Li P."/>
            <person name="Marangoni P."/>
            <person name="Jernvall J."/>
            <person name="Klein O.D."/>
        </authorList>
    </citation>
    <scope>NUCLEOTIDE SEQUENCE [LARGE SCALE GENOMIC DNA]</scope>
    <source>
        <strain evidence="2">V071</strain>
    </source>
</reference>
<evidence type="ECO:0000313" key="3">
    <source>
        <dbReference type="Proteomes" id="UP001488838"/>
    </source>
</evidence>
<dbReference type="EMBL" id="JBBHLL010000282">
    <property type="protein sequence ID" value="KAK7807055.1"/>
    <property type="molecule type" value="Genomic_DNA"/>
</dbReference>
<dbReference type="AlphaFoldDB" id="A0AAW0HYG0"/>
<protein>
    <submittedName>
        <fullName evidence="2">Uncharacterized protein</fullName>
    </submittedName>
</protein>
<proteinExistence type="predicted"/>
<evidence type="ECO:0000256" key="1">
    <source>
        <dbReference type="SAM" id="MobiDB-lite"/>
    </source>
</evidence>
<name>A0AAW0HYG0_MYOGA</name>
<sequence length="68" mass="7091">MHDSRTCQLFRGADPIGLSDTACKNCPCGAVALQKLVKGKEGAGVTSVPDCPSLSPSSQETHYSVPSR</sequence>
<gene>
    <name evidence="2" type="ORF">U0070_011417</name>
</gene>
<feature type="region of interest" description="Disordered" evidence="1">
    <location>
        <begin position="43"/>
        <end position="68"/>
    </location>
</feature>
<dbReference type="Proteomes" id="UP001488838">
    <property type="component" value="Unassembled WGS sequence"/>
</dbReference>
<comment type="caution">
    <text evidence="2">The sequence shown here is derived from an EMBL/GenBank/DDBJ whole genome shotgun (WGS) entry which is preliminary data.</text>
</comment>
<organism evidence="2 3">
    <name type="scientific">Myodes glareolus</name>
    <name type="common">Bank vole</name>
    <name type="synonym">Clethrionomys glareolus</name>
    <dbReference type="NCBI Taxonomy" id="447135"/>
    <lineage>
        <taxon>Eukaryota</taxon>
        <taxon>Metazoa</taxon>
        <taxon>Chordata</taxon>
        <taxon>Craniata</taxon>
        <taxon>Vertebrata</taxon>
        <taxon>Euteleostomi</taxon>
        <taxon>Mammalia</taxon>
        <taxon>Eutheria</taxon>
        <taxon>Euarchontoglires</taxon>
        <taxon>Glires</taxon>
        <taxon>Rodentia</taxon>
        <taxon>Myomorpha</taxon>
        <taxon>Muroidea</taxon>
        <taxon>Cricetidae</taxon>
        <taxon>Arvicolinae</taxon>
        <taxon>Myodes</taxon>
    </lineage>
</organism>
<keyword evidence="3" id="KW-1185">Reference proteome</keyword>